<proteinExistence type="inferred from homology"/>
<dbReference type="Gene3D" id="2.160.20.10">
    <property type="entry name" value="Single-stranded right-handed beta-helix, Pectin lyase-like"/>
    <property type="match status" value="1"/>
</dbReference>
<evidence type="ECO:0000256" key="3">
    <source>
        <dbReference type="ARBA" id="ARBA00023295"/>
    </source>
</evidence>
<dbReference type="PANTHER" id="PTHR31339:SF9">
    <property type="entry name" value="PLASMIN AND FIBRONECTIN-BINDING PROTEIN A"/>
    <property type="match status" value="1"/>
</dbReference>
<comment type="similarity">
    <text evidence="1 4">Belongs to the glycosyl hydrolase 28 family.</text>
</comment>
<keyword evidence="3 4" id="KW-0326">Glycosidase</keyword>
<dbReference type="GO" id="GO:0005975">
    <property type="term" value="P:carbohydrate metabolic process"/>
    <property type="evidence" value="ECO:0007669"/>
    <property type="project" value="InterPro"/>
</dbReference>
<protein>
    <submittedName>
        <fullName evidence="5">Polygalacturonase</fullName>
    </submittedName>
</protein>
<evidence type="ECO:0000313" key="6">
    <source>
        <dbReference type="Proteomes" id="UP000247973"/>
    </source>
</evidence>
<dbReference type="PROSITE" id="PS00502">
    <property type="entry name" value="POLYGALACTURONASE"/>
    <property type="match status" value="1"/>
</dbReference>
<dbReference type="EMBL" id="QICL01000013">
    <property type="protein sequence ID" value="PXV63598.1"/>
    <property type="molecule type" value="Genomic_DNA"/>
</dbReference>
<dbReference type="RefSeq" id="WP_110310916.1">
    <property type="nucleotide sequence ID" value="NZ_QICL01000013.1"/>
</dbReference>
<evidence type="ECO:0000256" key="4">
    <source>
        <dbReference type="RuleBase" id="RU361169"/>
    </source>
</evidence>
<keyword evidence="6" id="KW-1185">Reference proteome</keyword>
<dbReference type="AlphaFoldDB" id="A0A2V3PNS2"/>
<dbReference type="Proteomes" id="UP000247973">
    <property type="component" value="Unassembled WGS sequence"/>
</dbReference>
<dbReference type="PANTHER" id="PTHR31339">
    <property type="entry name" value="PECTIN LYASE-RELATED"/>
    <property type="match status" value="1"/>
</dbReference>
<keyword evidence="2 4" id="KW-0378">Hydrolase</keyword>
<name>A0A2V3PNS2_9BACT</name>
<reference evidence="5 6" key="1">
    <citation type="submission" date="2018-03" db="EMBL/GenBank/DDBJ databases">
        <title>Genomic Encyclopedia of Archaeal and Bacterial Type Strains, Phase II (KMG-II): from individual species to whole genera.</title>
        <authorList>
            <person name="Goeker M."/>
        </authorList>
    </citation>
    <scope>NUCLEOTIDE SEQUENCE [LARGE SCALE GENOMIC DNA]</scope>
    <source>
        <strain evidence="5 6">DSM 100214</strain>
    </source>
</reference>
<dbReference type="InterPro" id="IPR006626">
    <property type="entry name" value="PbH1"/>
</dbReference>
<dbReference type="GO" id="GO:0004650">
    <property type="term" value="F:polygalacturonase activity"/>
    <property type="evidence" value="ECO:0007669"/>
    <property type="project" value="InterPro"/>
</dbReference>
<dbReference type="Pfam" id="PF00295">
    <property type="entry name" value="Glyco_hydro_28"/>
    <property type="match status" value="1"/>
</dbReference>
<dbReference type="InterPro" id="IPR051801">
    <property type="entry name" value="GH28_Enzymes"/>
</dbReference>
<evidence type="ECO:0000256" key="2">
    <source>
        <dbReference type="ARBA" id="ARBA00022801"/>
    </source>
</evidence>
<sequence length="545" mass="59981">MNTFKKIVFILTVCLPVSGLLNAGDRYTYLYKDLPFEMPILDRPVFPANNLSITDFGGVPDGATLNTEAFAKAIDALSKKGGGTLTVPSGIWYTGPIVFQSNINLHLEKGALILFSSDFNLYPLVHTVFEGLDTRRCQSPISGRNLKNIAITGEGSINGSGDTWRPLKKSKVTDSHWQRVVKSGGVVKDGNYWFPTKGSLKGNDMSDMNVPKGDLSDEEWDSVKDFLRPVMVSFIECENVLLEGVLFENSPSWNIHPLMCKNVIVDNVFVRNPGYSQNGDGLDLESCTNSIIINSTFDVGDDAICIKSGKDEDGRRRGLPTENVIIDNCKVFQGHGGFVVGSEMSGGVRNISVSNCQFLGTDVGLRFKSRRGRGGVVENIYVSNINMFDIATESFLFDLYYGGKSASEALEDGDETPADNIVYEVDETTPVFRNIYVKNLTSRNARRAMYFNGLPEMNITNINLENTTITATYGGELSESDGITFKDVKIIAKEGPALILNNVRNMDATGLRYPNSLKEVVKITGKLTENIKLPKSLKPENITKE</sequence>
<organism evidence="5 6">
    <name type="scientific">Dysgonomonas alginatilytica</name>
    <dbReference type="NCBI Taxonomy" id="1605892"/>
    <lineage>
        <taxon>Bacteria</taxon>
        <taxon>Pseudomonadati</taxon>
        <taxon>Bacteroidota</taxon>
        <taxon>Bacteroidia</taxon>
        <taxon>Bacteroidales</taxon>
        <taxon>Dysgonomonadaceae</taxon>
        <taxon>Dysgonomonas</taxon>
    </lineage>
</organism>
<evidence type="ECO:0000256" key="1">
    <source>
        <dbReference type="ARBA" id="ARBA00008834"/>
    </source>
</evidence>
<dbReference type="SUPFAM" id="SSF51126">
    <property type="entry name" value="Pectin lyase-like"/>
    <property type="match status" value="1"/>
</dbReference>
<gene>
    <name evidence="5" type="ORF">CLV62_11385</name>
</gene>
<dbReference type="OrthoDB" id="9795222at2"/>
<dbReference type="InterPro" id="IPR012334">
    <property type="entry name" value="Pectin_lyas_fold"/>
</dbReference>
<comment type="caution">
    <text evidence="5">The sequence shown here is derived from an EMBL/GenBank/DDBJ whole genome shotgun (WGS) entry which is preliminary data.</text>
</comment>
<evidence type="ECO:0000313" key="5">
    <source>
        <dbReference type="EMBL" id="PXV63598.1"/>
    </source>
</evidence>
<dbReference type="InterPro" id="IPR000743">
    <property type="entry name" value="Glyco_hydro_28"/>
</dbReference>
<dbReference type="SMART" id="SM00710">
    <property type="entry name" value="PbH1"/>
    <property type="match status" value="6"/>
</dbReference>
<accession>A0A2V3PNS2</accession>
<dbReference type="InterPro" id="IPR011050">
    <property type="entry name" value="Pectin_lyase_fold/virulence"/>
</dbReference>